<gene>
    <name evidence="1" type="ORF">DM484_28250</name>
</gene>
<dbReference type="InterPro" id="IPR038573">
    <property type="entry name" value="BrnT_sf"/>
</dbReference>
<dbReference type="AlphaFoldDB" id="A0A2W4QEB2"/>
<accession>A0A2W4QEB2</accession>
<sequence length="93" mass="11213">MSFEWDEAKRLSNRSKHGVDFPYAARIFLDTGRIEKLDVREDYGEDRYTVIGQIDGLIYLVAYTWRRQHRRIISARRASNHEQRIYYGFQPRS</sequence>
<reference evidence="1 2" key="1">
    <citation type="journal article" date="2018" name="Aquat. Microb. Ecol.">
        <title>Gammaproteobacterial methanotrophs dominate.</title>
        <authorList>
            <person name="Rissanen A.J."/>
            <person name="Saarenheimo J."/>
            <person name="Tiirola M."/>
            <person name="Peura S."/>
            <person name="Aalto S.L."/>
            <person name="Karvinen A."/>
            <person name="Nykanen H."/>
        </authorList>
    </citation>
    <scope>NUCLEOTIDE SEQUENCE [LARGE SCALE GENOMIC DNA]</scope>
    <source>
        <strain evidence="1">AMbin10</strain>
    </source>
</reference>
<dbReference type="Pfam" id="PF04365">
    <property type="entry name" value="BrnT_toxin"/>
    <property type="match status" value="1"/>
</dbReference>
<dbReference type="EMBL" id="QJPH01000551">
    <property type="protein sequence ID" value="PZN70562.1"/>
    <property type="molecule type" value="Genomic_DNA"/>
</dbReference>
<name>A0A2W4QEB2_9GAMM</name>
<evidence type="ECO:0008006" key="3">
    <source>
        <dbReference type="Google" id="ProtNLM"/>
    </source>
</evidence>
<organism evidence="1 2">
    <name type="scientific">Candidatus Methylumidiphilus alinenensis</name>
    <dbReference type="NCBI Taxonomy" id="2202197"/>
    <lineage>
        <taxon>Bacteria</taxon>
        <taxon>Pseudomonadati</taxon>
        <taxon>Pseudomonadota</taxon>
        <taxon>Gammaproteobacteria</taxon>
        <taxon>Methylococcales</taxon>
        <taxon>Candidatus Methylumidiphilus</taxon>
    </lineage>
</organism>
<dbReference type="Proteomes" id="UP000249396">
    <property type="component" value="Unassembled WGS sequence"/>
</dbReference>
<protein>
    <recommendedName>
        <fullName evidence="3">BrnT family toxin</fullName>
    </recommendedName>
</protein>
<dbReference type="InterPro" id="IPR007460">
    <property type="entry name" value="BrnT_toxin"/>
</dbReference>
<comment type="caution">
    <text evidence="1">The sequence shown here is derived from an EMBL/GenBank/DDBJ whole genome shotgun (WGS) entry which is preliminary data.</text>
</comment>
<proteinExistence type="predicted"/>
<evidence type="ECO:0000313" key="2">
    <source>
        <dbReference type="Proteomes" id="UP000249396"/>
    </source>
</evidence>
<dbReference type="Gene3D" id="3.10.450.530">
    <property type="entry name" value="Ribonuclease toxin, BrnT, of type II toxin-antitoxin system"/>
    <property type="match status" value="1"/>
</dbReference>
<evidence type="ECO:0000313" key="1">
    <source>
        <dbReference type="EMBL" id="PZN70562.1"/>
    </source>
</evidence>